<dbReference type="Pfam" id="PF12847">
    <property type="entry name" value="Methyltransf_18"/>
    <property type="match status" value="1"/>
</dbReference>
<dbReference type="InterPro" id="IPR029063">
    <property type="entry name" value="SAM-dependent_MTases_sf"/>
</dbReference>
<evidence type="ECO:0000313" key="2">
    <source>
        <dbReference type="Proteomes" id="UP000886800"/>
    </source>
</evidence>
<dbReference type="InterPro" id="IPR006901">
    <property type="entry name" value="TrmK"/>
</dbReference>
<dbReference type="PANTHER" id="PTHR38451:SF1">
    <property type="entry name" value="TRNA (ADENINE(22)-N(1))-METHYLTRANSFERASE"/>
    <property type="match status" value="1"/>
</dbReference>
<accession>A0A9D1WS98</accession>
<evidence type="ECO:0000313" key="1">
    <source>
        <dbReference type="EMBL" id="HIX66141.1"/>
    </source>
</evidence>
<dbReference type="GO" id="GO:0032259">
    <property type="term" value="P:methylation"/>
    <property type="evidence" value="ECO:0007669"/>
    <property type="project" value="UniProtKB-KW"/>
</dbReference>
<dbReference type="PIRSF" id="PIRSF018637">
    <property type="entry name" value="TrmK"/>
    <property type="match status" value="1"/>
</dbReference>
<dbReference type="AlphaFoldDB" id="A0A9D1WS98"/>
<keyword evidence="1" id="KW-0808">Transferase</keyword>
<reference evidence="1" key="2">
    <citation type="submission" date="2021-04" db="EMBL/GenBank/DDBJ databases">
        <authorList>
            <person name="Gilroy R."/>
        </authorList>
    </citation>
    <scope>NUCLEOTIDE SEQUENCE</scope>
    <source>
        <strain evidence="1">CHK188-5543</strain>
    </source>
</reference>
<dbReference type="SUPFAM" id="SSF53335">
    <property type="entry name" value="S-adenosyl-L-methionine-dependent methyltransferases"/>
    <property type="match status" value="1"/>
</dbReference>
<sequence>MEQLQLPRLDPRLEALAQLVRPGARCADVGCDHGHLIAWLCASGRVPGGYACDINSKPLEKAAFALSQYGLTGRVKTVLCDGLAGIGPGQVEDVVIAGMGGDLIWQIIAACPWSRDPALRFVLQPMTKGHRLRQALYAGGFTLLQERAAVAGGFAYTAMQAAYTGQRREISPLFAWGGLLLEDPSPAAQAYLARAAHLVGERLAGLRQAGRPEAQLAGLIALHEQLKGRCTQ</sequence>
<name>A0A9D1WS98_9FIRM</name>
<protein>
    <submittedName>
        <fullName evidence="1">Class I SAM-dependent methyltransferase</fullName>
    </submittedName>
</protein>
<keyword evidence="1" id="KW-0489">Methyltransferase</keyword>
<dbReference type="Gene3D" id="3.40.50.150">
    <property type="entry name" value="Vaccinia Virus protein VP39"/>
    <property type="match status" value="1"/>
</dbReference>
<dbReference type="EMBL" id="DXES01000167">
    <property type="protein sequence ID" value="HIX66141.1"/>
    <property type="molecule type" value="Genomic_DNA"/>
</dbReference>
<comment type="caution">
    <text evidence="1">The sequence shown here is derived from an EMBL/GenBank/DDBJ whole genome shotgun (WGS) entry which is preliminary data.</text>
</comment>
<proteinExistence type="predicted"/>
<organism evidence="1 2">
    <name type="scientific">Candidatus Anaerotruncus excrementipullorum</name>
    <dbReference type="NCBI Taxonomy" id="2838465"/>
    <lineage>
        <taxon>Bacteria</taxon>
        <taxon>Bacillati</taxon>
        <taxon>Bacillota</taxon>
        <taxon>Clostridia</taxon>
        <taxon>Eubacteriales</taxon>
        <taxon>Oscillospiraceae</taxon>
        <taxon>Anaerotruncus</taxon>
    </lineage>
</organism>
<dbReference type="GO" id="GO:0160105">
    <property type="term" value="F:tRNA (adenine(22)-N1)-methyltransferase activity"/>
    <property type="evidence" value="ECO:0007669"/>
    <property type="project" value="InterPro"/>
</dbReference>
<reference evidence="1" key="1">
    <citation type="journal article" date="2021" name="PeerJ">
        <title>Extensive microbial diversity within the chicken gut microbiome revealed by metagenomics and culture.</title>
        <authorList>
            <person name="Gilroy R."/>
            <person name="Ravi A."/>
            <person name="Getino M."/>
            <person name="Pursley I."/>
            <person name="Horton D.L."/>
            <person name="Alikhan N.F."/>
            <person name="Baker D."/>
            <person name="Gharbi K."/>
            <person name="Hall N."/>
            <person name="Watson M."/>
            <person name="Adriaenssens E.M."/>
            <person name="Foster-Nyarko E."/>
            <person name="Jarju S."/>
            <person name="Secka A."/>
            <person name="Antonio M."/>
            <person name="Oren A."/>
            <person name="Chaudhuri R.R."/>
            <person name="La Ragione R."/>
            <person name="Hildebrand F."/>
            <person name="Pallen M.J."/>
        </authorList>
    </citation>
    <scope>NUCLEOTIDE SEQUENCE</scope>
    <source>
        <strain evidence="1">CHK188-5543</strain>
    </source>
</reference>
<gene>
    <name evidence="1" type="ORF">H9736_07825</name>
</gene>
<dbReference type="Proteomes" id="UP000886800">
    <property type="component" value="Unassembled WGS sequence"/>
</dbReference>
<dbReference type="PANTHER" id="PTHR38451">
    <property type="entry name" value="TRNA (ADENINE(22)-N(1))-METHYLTRANSFERASE"/>
    <property type="match status" value="1"/>
</dbReference>